<evidence type="ECO:0000313" key="3">
    <source>
        <dbReference type="Proteomes" id="UP001597511"/>
    </source>
</evidence>
<protein>
    <recommendedName>
        <fullName evidence="4">Outer membrane protein beta-barrel domain-containing protein</fullName>
    </recommendedName>
</protein>
<evidence type="ECO:0000313" key="2">
    <source>
        <dbReference type="EMBL" id="MFD2919325.1"/>
    </source>
</evidence>
<evidence type="ECO:0008006" key="4">
    <source>
        <dbReference type="Google" id="ProtNLM"/>
    </source>
</evidence>
<proteinExistence type="predicted"/>
<keyword evidence="3" id="KW-1185">Reference proteome</keyword>
<evidence type="ECO:0000256" key="1">
    <source>
        <dbReference type="SAM" id="SignalP"/>
    </source>
</evidence>
<organism evidence="2 3">
    <name type="scientific">Terrimonas rubra</name>
    <dbReference type="NCBI Taxonomy" id="1035890"/>
    <lineage>
        <taxon>Bacteria</taxon>
        <taxon>Pseudomonadati</taxon>
        <taxon>Bacteroidota</taxon>
        <taxon>Chitinophagia</taxon>
        <taxon>Chitinophagales</taxon>
        <taxon>Chitinophagaceae</taxon>
        <taxon>Terrimonas</taxon>
    </lineage>
</organism>
<name>A0ABW6A4B8_9BACT</name>
<dbReference type="RefSeq" id="WP_386096402.1">
    <property type="nucleotide sequence ID" value="NZ_JBHUOZ010000001.1"/>
</dbReference>
<dbReference type="EMBL" id="JBHUOZ010000001">
    <property type="protein sequence ID" value="MFD2919325.1"/>
    <property type="molecule type" value="Genomic_DNA"/>
</dbReference>
<dbReference type="Proteomes" id="UP001597511">
    <property type="component" value="Unassembled WGS sequence"/>
</dbReference>
<gene>
    <name evidence="2" type="ORF">ACFS6H_06340</name>
</gene>
<keyword evidence="1" id="KW-0732">Signal</keyword>
<comment type="caution">
    <text evidence="2">The sequence shown here is derived from an EMBL/GenBank/DDBJ whole genome shotgun (WGS) entry which is preliminary data.</text>
</comment>
<feature type="signal peptide" evidence="1">
    <location>
        <begin position="1"/>
        <end position="21"/>
    </location>
</feature>
<reference evidence="3" key="1">
    <citation type="journal article" date="2019" name="Int. J. Syst. Evol. Microbiol.">
        <title>The Global Catalogue of Microorganisms (GCM) 10K type strain sequencing project: providing services to taxonomists for standard genome sequencing and annotation.</title>
        <authorList>
            <consortium name="The Broad Institute Genomics Platform"/>
            <consortium name="The Broad Institute Genome Sequencing Center for Infectious Disease"/>
            <person name="Wu L."/>
            <person name="Ma J."/>
        </authorList>
    </citation>
    <scope>NUCLEOTIDE SEQUENCE [LARGE SCALE GENOMIC DNA]</scope>
    <source>
        <strain evidence="3">KCTC 23299</strain>
    </source>
</reference>
<feature type="chain" id="PRO_5046676712" description="Outer membrane protein beta-barrel domain-containing protein" evidence="1">
    <location>
        <begin position="22"/>
        <end position="285"/>
    </location>
</feature>
<accession>A0ABW6A4B8</accession>
<sequence length="285" mass="32252">MNLRKITVLFLVLMGTTRAFTQVNNVVTGTTRTVRKTSANRKGSVFAYWGWNRGAYTNSTLKIKGEDYDLTLHKLKAKDRPSNVSLYNYLRADRITIPQTNLRVGYYLKDDLAITIGIDHMKYVMVQNQVARVTGVVEHEGKYKSVYNGNMVIADDFLKFEHTDGLNYVNVELEKLGNIYKSPDEKVHVGYLYGGGAGIMVPRTNTTFLDYDRNDRFHLSGFGTSVKGGIQVTLLRKLSFRFETKAGYINMPDIVLHKKGIKGRGKQDFVYAQANAMIGAVYNFN</sequence>